<comment type="caution">
    <text evidence="15">The sequence shown here is derived from an EMBL/GenBank/DDBJ whole genome shotgun (WGS) entry which is preliminary data.</text>
</comment>
<evidence type="ECO:0000256" key="4">
    <source>
        <dbReference type="ARBA" id="ARBA00006335"/>
    </source>
</evidence>
<evidence type="ECO:0000256" key="9">
    <source>
        <dbReference type="ARBA" id="ARBA00022919"/>
    </source>
</evidence>
<evidence type="ECO:0000256" key="5">
    <source>
        <dbReference type="ARBA" id="ARBA00022692"/>
    </source>
</evidence>
<dbReference type="GO" id="GO:0016020">
    <property type="term" value="C:membrane"/>
    <property type="evidence" value="ECO:0007669"/>
    <property type="project" value="UniProtKB-SubCell"/>
</dbReference>
<dbReference type="GO" id="GO:0004767">
    <property type="term" value="F:sphingomyelin phosphodiesterase activity"/>
    <property type="evidence" value="ECO:0007669"/>
    <property type="project" value="InterPro"/>
</dbReference>
<dbReference type="InterPro" id="IPR036691">
    <property type="entry name" value="Endo/exonu/phosph_ase_sf"/>
</dbReference>
<keyword evidence="12 13" id="KW-0472">Membrane</keyword>
<dbReference type="AlphaFoldDB" id="A0AAD5V949"/>
<sequence>MSPSSHSPHSRLRILTLNCWGLKYVSKYRTERVAAIADFIAGSEYDLVTLQELWVFSDYEHVRSVVAKQLPHSKFFYSGALGAGLVIFSKYPIIAATVHPYSLNGSPVDVIAGDWFVGKAAASVILSHPILGQLQVFNTHLFAKGGDEGPDQQKAHRLVNAWEFAKYAREAAELGRYVIAAGDFNSVPTAPPMSIIRDHATLSDAWVDTHTNVRPPAAGQTITPIDAIHTYGVTADSPLNSYSAGKTLEPNARKFQGKRLDYVFYRGPSSALCSAPRLKAVDTRVLLTERVPGHIYSFSDHFGLEATFDITSDPNHTLIPPLSITFATCHLLGVLGVASCSHHRLGVVAHSWINPIFMVASVGFTWLATTMLYIGFVYGNWEINALTNVIEELEIHRDTIEDQTKVSPL</sequence>
<dbReference type="GO" id="GO:0006665">
    <property type="term" value="P:sphingolipid metabolic process"/>
    <property type="evidence" value="ECO:0007669"/>
    <property type="project" value="UniProtKB-KW"/>
</dbReference>
<dbReference type="GO" id="GO:0046872">
    <property type="term" value="F:metal ion binding"/>
    <property type="evidence" value="ECO:0007669"/>
    <property type="project" value="UniProtKB-KW"/>
</dbReference>
<evidence type="ECO:0000256" key="13">
    <source>
        <dbReference type="SAM" id="Phobius"/>
    </source>
</evidence>
<evidence type="ECO:0000313" key="15">
    <source>
        <dbReference type="EMBL" id="KAJ3488181.1"/>
    </source>
</evidence>
<dbReference type="PANTHER" id="PTHR16320:SF24">
    <property type="entry name" value="PHOSPHODIESTERASE, PUTATIVE-RELATED"/>
    <property type="match status" value="1"/>
</dbReference>
<evidence type="ECO:0000256" key="12">
    <source>
        <dbReference type="ARBA" id="ARBA00023136"/>
    </source>
</evidence>
<keyword evidence="16" id="KW-1185">Reference proteome</keyword>
<comment type="pathway">
    <text evidence="2">Lipid metabolism; sphingolipid metabolism.</text>
</comment>
<comment type="pathway">
    <text evidence="3">Sphingolipid metabolism.</text>
</comment>
<keyword evidence="5 13" id="KW-0812">Transmembrane</keyword>
<proteinExistence type="inferred from homology"/>
<evidence type="ECO:0000256" key="7">
    <source>
        <dbReference type="ARBA" id="ARBA00022801"/>
    </source>
</evidence>
<organism evidence="15 16">
    <name type="scientific">Meripilus lineatus</name>
    <dbReference type="NCBI Taxonomy" id="2056292"/>
    <lineage>
        <taxon>Eukaryota</taxon>
        <taxon>Fungi</taxon>
        <taxon>Dikarya</taxon>
        <taxon>Basidiomycota</taxon>
        <taxon>Agaricomycotina</taxon>
        <taxon>Agaricomycetes</taxon>
        <taxon>Polyporales</taxon>
        <taxon>Meripilaceae</taxon>
        <taxon>Meripilus</taxon>
    </lineage>
</organism>
<comment type="subcellular location">
    <subcellularLocation>
        <location evidence="1">Membrane</location>
        <topology evidence="1">Multi-pass membrane protein</topology>
    </subcellularLocation>
</comment>
<keyword evidence="8" id="KW-0460">Magnesium</keyword>
<comment type="similarity">
    <text evidence="4">Belongs to the neutral sphingomyelinase family.</text>
</comment>
<dbReference type="Gene3D" id="3.60.10.10">
    <property type="entry name" value="Endonuclease/exonuclease/phosphatase"/>
    <property type="match status" value="1"/>
</dbReference>
<dbReference type="InterPro" id="IPR005135">
    <property type="entry name" value="Endo/exonuclease/phosphatase"/>
</dbReference>
<keyword evidence="10 13" id="KW-1133">Transmembrane helix</keyword>
<name>A0AAD5V949_9APHY</name>
<dbReference type="SUPFAM" id="SSF56219">
    <property type="entry name" value="DNase I-like"/>
    <property type="match status" value="1"/>
</dbReference>
<dbReference type="EMBL" id="JANAWD010000072">
    <property type="protein sequence ID" value="KAJ3488181.1"/>
    <property type="molecule type" value="Genomic_DNA"/>
</dbReference>
<feature type="transmembrane region" description="Helical" evidence="13">
    <location>
        <begin position="352"/>
        <end position="376"/>
    </location>
</feature>
<protein>
    <recommendedName>
        <fullName evidence="14">Endonuclease/exonuclease/phosphatase domain-containing protein</fullName>
    </recommendedName>
</protein>
<dbReference type="Proteomes" id="UP001212997">
    <property type="component" value="Unassembled WGS sequence"/>
</dbReference>
<evidence type="ECO:0000256" key="8">
    <source>
        <dbReference type="ARBA" id="ARBA00022842"/>
    </source>
</evidence>
<evidence type="ECO:0000256" key="11">
    <source>
        <dbReference type="ARBA" id="ARBA00023098"/>
    </source>
</evidence>
<dbReference type="PANTHER" id="PTHR16320">
    <property type="entry name" value="SPHINGOMYELINASE FAMILY MEMBER"/>
    <property type="match status" value="1"/>
</dbReference>
<evidence type="ECO:0000259" key="14">
    <source>
        <dbReference type="Pfam" id="PF03372"/>
    </source>
</evidence>
<evidence type="ECO:0000256" key="1">
    <source>
        <dbReference type="ARBA" id="ARBA00004141"/>
    </source>
</evidence>
<keyword evidence="6" id="KW-0479">Metal-binding</keyword>
<reference evidence="15" key="1">
    <citation type="submission" date="2022-07" db="EMBL/GenBank/DDBJ databases">
        <title>Genome Sequence of Physisporinus lineatus.</title>
        <authorList>
            <person name="Buettner E."/>
        </authorList>
    </citation>
    <scope>NUCLEOTIDE SEQUENCE</scope>
    <source>
        <strain evidence="15">VT162</strain>
    </source>
</reference>
<feature type="domain" description="Endonuclease/exonuclease/phosphatase" evidence="14">
    <location>
        <begin position="15"/>
        <end position="301"/>
    </location>
</feature>
<evidence type="ECO:0000256" key="3">
    <source>
        <dbReference type="ARBA" id="ARBA00004991"/>
    </source>
</evidence>
<keyword evidence="11" id="KW-0443">Lipid metabolism</keyword>
<dbReference type="InterPro" id="IPR038772">
    <property type="entry name" value="Sph/SMPD2-like"/>
</dbReference>
<evidence type="ECO:0000256" key="10">
    <source>
        <dbReference type="ARBA" id="ARBA00022989"/>
    </source>
</evidence>
<accession>A0AAD5V949</accession>
<evidence type="ECO:0000256" key="2">
    <source>
        <dbReference type="ARBA" id="ARBA00004760"/>
    </source>
</evidence>
<keyword evidence="7" id="KW-0378">Hydrolase</keyword>
<evidence type="ECO:0000313" key="16">
    <source>
        <dbReference type="Proteomes" id="UP001212997"/>
    </source>
</evidence>
<gene>
    <name evidence="15" type="ORF">NLI96_g3026</name>
</gene>
<evidence type="ECO:0000256" key="6">
    <source>
        <dbReference type="ARBA" id="ARBA00022723"/>
    </source>
</evidence>
<dbReference type="Pfam" id="PF03372">
    <property type="entry name" value="Exo_endo_phos"/>
    <property type="match status" value="1"/>
</dbReference>
<keyword evidence="9" id="KW-0746">Sphingolipid metabolism</keyword>